<reference evidence="2" key="4">
    <citation type="journal article" date="2023" name="Microbiol. Resour. Announc.">
        <title>Complete Genome Sequence of Vulcanisaeta souniana Strain IC-059, a Hyperthermophilic Archaeon Isolated from Hot Spring Water in Japan.</title>
        <authorList>
            <person name="Kato S."/>
            <person name="Itoh T."/>
            <person name="Wu L."/>
            <person name="Ma J."/>
            <person name="Ohkuma M."/>
        </authorList>
    </citation>
    <scope>NUCLEOTIDE SEQUENCE</scope>
    <source>
        <strain evidence="2">JCM 11219</strain>
    </source>
</reference>
<proteinExistence type="predicted"/>
<organism evidence="3 4">
    <name type="scientific">Vulcanisaeta souniana JCM 11219</name>
    <dbReference type="NCBI Taxonomy" id="1293586"/>
    <lineage>
        <taxon>Archaea</taxon>
        <taxon>Thermoproteota</taxon>
        <taxon>Thermoprotei</taxon>
        <taxon>Thermoproteales</taxon>
        <taxon>Thermoproteaceae</taxon>
        <taxon>Vulcanisaeta</taxon>
    </lineage>
</organism>
<dbReference type="CDD" id="cd04181">
    <property type="entry name" value="NTP_transferase"/>
    <property type="match status" value="1"/>
</dbReference>
<dbReference type="OrthoDB" id="15372at2157"/>
<dbReference type="Gene3D" id="3.90.550.10">
    <property type="entry name" value="Spore Coat Polysaccharide Biosynthesis Protein SpsA, Chain A"/>
    <property type="match status" value="1"/>
</dbReference>
<dbReference type="Pfam" id="PF00483">
    <property type="entry name" value="NTP_transferase"/>
    <property type="match status" value="1"/>
</dbReference>
<name>A0A830E4Z1_9CREN</name>
<protein>
    <submittedName>
        <fullName evidence="3">Sugar-phosphate nucleotidyltransferase</fullName>
    </submittedName>
</protein>
<dbReference type="EMBL" id="BMNM01000001">
    <property type="protein sequence ID" value="GGI71829.1"/>
    <property type="molecule type" value="Genomic_DNA"/>
</dbReference>
<evidence type="ECO:0000313" key="5">
    <source>
        <dbReference type="Proteomes" id="UP001060771"/>
    </source>
</evidence>
<dbReference type="AlphaFoldDB" id="A0A830E4Z1"/>
<reference evidence="3" key="1">
    <citation type="journal article" date="2014" name="Int. J. Syst. Evol. Microbiol.">
        <title>Complete genome sequence of Corynebacterium casei LMG S-19264T (=DSM 44701T), isolated from a smear-ripened cheese.</title>
        <authorList>
            <consortium name="US DOE Joint Genome Institute (JGI-PGF)"/>
            <person name="Walter F."/>
            <person name="Albersmeier A."/>
            <person name="Kalinowski J."/>
            <person name="Ruckert C."/>
        </authorList>
    </citation>
    <scope>NUCLEOTIDE SEQUENCE</scope>
    <source>
        <strain evidence="3">JCM 11219</strain>
    </source>
</reference>
<dbReference type="RefSeq" id="WP_054844024.1">
    <property type="nucleotide sequence ID" value="NZ_AP026830.1"/>
</dbReference>
<evidence type="ECO:0000313" key="3">
    <source>
        <dbReference type="EMBL" id="GGI71829.1"/>
    </source>
</evidence>
<dbReference type="SUPFAM" id="SSF53448">
    <property type="entry name" value="Nucleotide-diphospho-sugar transferases"/>
    <property type="match status" value="1"/>
</dbReference>
<reference evidence="5" key="3">
    <citation type="submission" date="2022-09" db="EMBL/GenBank/DDBJ databases">
        <title>Complete genome sequence of Vulcanisaeta souniana.</title>
        <authorList>
            <person name="Kato S."/>
            <person name="Itoh T."/>
            <person name="Ohkuma M."/>
        </authorList>
    </citation>
    <scope>NUCLEOTIDE SEQUENCE [LARGE SCALE GENOMIC DNA]</scope>
    <source>
        <strain evidence="5">JCM 11219</strain>
    </source>
</reference>
<evidence type="ECO:0000259" key="1">
    <source>
        <dbReference type="Pfam" id="PF00483"/>
    </source>
</evidence>
<gene>
    <name evidence="3" type="ORF">GCM10007112_05780</name>
    <name evidence="2" type="ORF">Vsou_07140</name>
</gene>
<evidence type="ECO:0000313" key="2">
    <source>
        <dbReference type="EMBL" id="BDR91621.1"/>
    </source>
</evidence>
<sequence length="226" mass="25313">MLRLIILTAGLGERLRPLTYLVPKPYLPLRNGLIIEHILNWVREQGLNYTDIIVVTAYMADKVVSLLGDALPGVKFVVADQLLGTAGQLWYVRDLVNDDDDVIVINGDVLTDLPLAKALDFHKSNNADITIASIRYRLTARYGVLDISPSGEFRGWLEKPVMTLPIVTGIYLMRGSLIKKLNKERLDMNKYIEELKALGLRIMVFLTDGNYVDLGVPQDYATALIT</sequence>
<dbReference type="InterPro" id="IPR050486">
    <property type="entry name" value="Mannose-1P_guanyltransferase"/>
</dbReference>
<dbReference type="PANTHER" id="PTHR22572">
    <property type="entry name" value="SUGAR-1-PHOSPHATE GUANYL TRANSFERASE"/>
    <property type="match status" value="1"/>
</dbReference>
<dbReference type="EMBL" id="AP026830">
    <property type="protein sequence ID" value="BDR91621.1"/>
    <property type="molecule type" value="Genomic_DNA"/>
</dbReference>
<dbReference type="Proteomes" id="UP001060771">
    <property type="component" value="Chromosome"/>
</dbReference>
<keyword evidence="5" id="KW-1185">Reference proteome</keyword>
<evidence type="ECO:0000313" key="4">
    <source>
        <dbReference type="Proteomes" id="UP000657075"/>
    </source>
</evidence>
<dbReference type="InterPro" id="IPR005835">
    <property type="entry name" value="NTP_transferase_dom"/>
</dbReference>
<accession>A0A830E4Z1</accession>
<dbReference type="GeneID" id="76206268"/>
<reference evidence="3" key="2">
    <citation type="submission" date="2020-09" db="EMBL/GenBank/DDBJ databases">
        <authorList>
            <person name="Sun Q."/>
            <person name="Ohkuma M."/>
        </authorList>
    </citation>
    <scope>NUCLEOTIDE SEQUENCE</scope>
    <source>
        <strain evidence="3">JCM 11219</strain>
    </source>
</reference>
<dbReference type="InterPro" id="IPR029044">
    <property type="entry name" value="Nucleotide-diphossugar_trans"/>
</dbReference>
<dbReference type="Proteomes" id="UP000657075">
    <property type="component" value="Unassembled WGS sequence"/>
</dbReference>
<feature type="domain" description="Nucleotidyl transferase" evidence="1">
    <location>
        <begin position="5"/>
        <end position="223"/>
    </location>
</feature>